<evidence type="ECO:0000313" key="3">
    <source>
        <dbReference type="EMBL" id="RIJ29981.1"/>
    </source>
</evidence>
<proteinExistence type="predicted"/>
<name>A0A399RHE1_9PROT</name>
<reference evidence="3 4" key="1">
    <citation type="submission" date="2018-08" db="EMBL/GenBank/DDBJ databases">
        <title>Henriciella mobilis sp. nov., isolated from seawater.</title>
        <authorList>
            <person name="Cheng H."/>
            <person name="Wu Y.-H."/>
            <person name="Xu X.-W."/>
            <person name="Guo L.-L."/>
        </authorList>
    </citation>
    <scope>NUCLEOTIDE SEQUENCE [LARGE SCALE GENOMIC DNA]</scope>
    <source>
        <strain evidence="3 4">JN25</strain>
    </source>
</reference>
<dbReference type="EMBL" id="QWFX01000006">
    <property type="protein sequence ID" value="RIJ29981.1"/>
    <property type="molecule type" value="Genomic_DNA"/>
</dbReference>
<organism evidence="3 4">
    <name type="scientific">Henriciella mobilis</name>
    <dbReference type="NCBI Taxonomy" id="2305467"/>
    <lineage>
        <taxon>Bacteria</taxon>
        <taxon>Pseudomonadati</taxon>
        <taxon>Pseudomonadota</taxon>
        <taxon>Alphaproteobacteria</taxon>
        <taxon>Hyphomonadales</taxon>
        <taxon>Hyphomonadaceae</taxon>
        <taxon>Henriciella</taxon>
    </lineage>
</organism>
<keyword evidence="2" id="KW-0812">Transmembrane</keyword>
<gene>
    <name evidence="3" type="ORF">D1223_04780</name>
</gene>
<dbReference type="Proteomes" id="UP000266385">
    <property type="component" value="Unassembled WGS sequence"/>
</dbReference>
<dbReference type="OrthoDB" id="7630015at2"/>
<comment type="caution">
    <text evidence="3">The sequence shown here is derived from an EMBL/GenBank/DDBJ whole genome shotgun (WGS) entry which is preliminary data.</text>
</comment>
<feature type="transmembrane region" description="Helical" evidence="2">
    <location>
        <begin position="20"/>
        <end position="37"/>
    </location>
</feature>
<protein>
    <submittedName>
        <fullName evidence="3">Uncharacterized protein</fullName>
    </submittedName>
</protein>
<accession>A0A399RHE1</accession>
<sequence length="245" mass="26410">MLRNRLRQARRLIARAPWPWFLLASLGINLPAFWVLANIPHGGRQSDGEIVIPVSIVERLPEPFIPEDDDTPAPLSAPQTHEPGPANSAADRAVTARPGQRLRSPVLALAGEQADAALSEERGAPPVFDPAAPLSDEAKAVASLRAFNCNKLGDDRPDHCDDTAGPLFVTEAPGYAEEPDMAPKRWAEFETDATDPAIRRIWAEDCPPGDGVIKDVFTNDTAYYRQGAHAGVGGLSANSINKRCP</sequence>
<evidence type="ECO:0000256" key="1">
    <source>
        <dbReference type="SAM" id="MobiDB-lite"/>
    </source>
</evidence>
<keyword evidence="2" id="KW-1133">Transmembrane helix</keyword>
<dbReference type="AlphaFoldDB" id="A0A399RHE1"/>
<keyword evidence="4" id="KW-1185">Reference proteome</keyword>
<feature type="region of interest" description="Disordered" evidence="1">
    <location>
        <begin position="63"/>
        <end position="102"/>
    </location>
</feature>
<keyword evidence="2" id="KW-0472">Membrane</keyword>
<dbReference type="RefSeq" id="WP_119375299.1">
    <property type="nucleotide sequence ID" value="NZ_QWFX01000006.1"/>
</dbReference>
<evidence type="ECO:0000313" key="4">
    <source>
        <dbReference type="Proteomes" id="UP000266385"/>
    </source>
</evidence>
<evidence type="ECO:0000256" key="2">
    <source>
        <dbReference type="SAM" id="Phobius"/>
    </source>
</evidence>